<dbReference type="AlphaFoldDB" id="A0A3A9WAN6"/>
<feature type="transmembrane region" description="Helical" evidence="2">
    <location>
        <begin position="20"/>
        <end position="44"/>
    </location>
</feature>
<evidence type="ECO:0000313" key="6">
    <source>
        <dbReference type="Proteomes" id="UP000275024"/>
    </source>
</evidence>
<dbReference type="Proteomes" id="UP000268652">
    <property type="component" value="Unassembled WGS sequence"/>
</dbReference>
<name>A0A3A9WAN6_9ACTN</name>
<sequence length="103" mass="10536">MGMGELITFDGGWPADGRALMPTALLMAVVAVVGVVDVVAGAGLGAFRRWWSAPAAARGATDLQLAVDSIARRGSSAATSARADVAPFSTRSRPSARWTPPAI</sequence>
<comment type="caution">
    <text evidence="3">The sequence shown here is derived from an EMBL/GenBank/DDBJ whole genome shotgun (WGS) entry which is preliminary data.</text>
</comment>
<dbReference type="EMBL" id="RBDY01000006">
    <property type="protein sequence ID" value="RKN24447.1"/>
    <property type="molecule type" value="Genomic_DNA"/>
</dbReference>
<keyword evidence="5" id="KW-1185">Reference proteome</keyword>
<evidence type="ECO:0000256" key="1">
    <source>
        <dbReference type="SAM" id="MobiDB-lite"/>
    </source>
</evidence>
<keyword evidence="2" id="KW-0472">Membrane</keyword>
<evidence type="ECO:0000313" key="4">
    <source>
        <dbReference type="EMBL" id="RKN24447.1"/>
    </source>
</evidence>
<evidence type="ECO:0000313" key="3">
    <source>
        <dbReference type="EMBL" id="RKN10105.1"/>
    </source>
</evidence>
<protein>
    <submittedName>
        <fullName evidence="3">Uncharacterized protein</fullName>
    </submittedName>
</protein>
<accession>A0A3A9WAN6</accession>
<evidence type="ECO:0000256" key="2">
    <source>
        <dbReference type="SAM" id="Phobius"/>
    </source>
</evidence>
<keyword evidence="2" id="KW-0812">Transmembrane</keyword>
<evidence type="ECO:0000313" key="5">
    <source>
        <dbReference type="Proteomes" id="UP000268652"/>
    </source>
</evidence>
<feature type="region of interest" description="Disordered" evidence="1">
    <location>
        <begin position="75"/>
        <end position="103"/>
    </location>
</feature>
<organism evidence="3 6">
    <name type="scientific">Streptomyces radicis</name>
    <dbReference type="NCBI Taxonomy" id="1750517"/>
    <lineage>
        <taxon>Bacteria</taxon>
        <taxon>Bacillati</taxon>
        <taxon>Actinomycetota</taxon>
        <taxon>Actinomycetes</taxon>
        <taxon>Kitasatosporales</taxon>
        <taxon>Streptomycetaceae</taxon>
        <taxon>Streptomyces</taxon>
    </lineage>
</organism>
<gene>
    <name evidence="4" type="ORF">D7318_11245</name>
    <name evidence="3" type="ORF">D7319_10065</name>
</gene>
<proteinExistence type="predicted"/>
<keyword evidence="2" id="KW-1133">Transmembrane helix</keyword>
<dbReference type="Proteomes" id="UP000275024">
    <property type="component" value="Unassembled WGS sequence"/>
</dbReference>
<reference evidence="5 6" key="1">
    <citation type="submission" date="2018-09" db="EMBL/GenBank/DDBJ databases">
        <title>Streptomyces sp. nov. DS1-2, an endophytic actinomycete isolated from roots of Dendrobium scabrilingue.</title>
        <authorList>
            <person name="Kuncharoen N."/>
            <person name="Kudo T."/>
            <person name="Ohkuma M."/>
            <person name="Yuki M."/>
            <person name="Tanasupawat S."/>
        </authorList>
    </citation>
    <scope>NUCLEOTIDE SEQUENCE [LARGE SCALE GENOMIC DNA]</scope>
    <source>
        <strain evidence="3 6">AZ1-7</strain>
        <strain evidence="4 5">DS1-2</strain>
    </source>
</reference>
<dbReference type="EMBL" id="RBDX01000006">
    <property type="protein sequence ID" value="RKN10105.1"/>
    <property type="molecule type" value="Genomic_DNA"/>
</dbReference>